<keyword evidence="2" id="KW-0812">Transmembrane</keyword>
<dbReference type="SUPFAM" id="SSF160544">
    <property type="entry name" value="EscU C-terminal domain-like"/>
    <property type="match status" value="1"/>
</dbReference>
<evidence type="ECO:0000313" key="4">
    <source>
        <dbReference type="Proteomes" id="UP000622707"/>
    </source>
</evidence>
<comment type="caution">
    <text evidence="3">The sequence shown here is derived from an EMBL/GenBank/DDBJ whole genome shotgun (WGS) entry which is preliminary data.</text>
</comment>
<reference evidence="3 4" key="1">
    <citation type="journal article" date="2017" name="Int. J. Syst. Evol. Microbiol.">
        <title>Ramlibacter alkalitolerans sp. nov., alkali-tolerant bacterium isolated from soil of ginseng.</title>
        <authorList>
            <person name="Lee D.H."/>
            <person name="Cha C.J."/>
        </authorList>
    </citation>
    <scope>NUCLEOTIDE SEQUENCE [LARGE SCALE GENOMIC DNA]</scope>
    <source>
        <strain evidence="3 4">KACC 19305</strain>
    </source>
</reference>
<sequence length="362" mass="39502">MAEQDLDRSEAATPFKLHQAREKGQTPRSTEAVGCVVFVAAAGWLAASGLDAWHALVRLARLPLLRAGGAAQQGLPWPLVQELAAGAALALWPLFLALLVGAVVGSVAQTGFVFALEPLRPDFTRLHPAQGFRRMFSLRTLFDAARACVKLALLATVAWLALRSLLPGFAAIASVPASGFVQVLLADAAALAWKMALALVVVALMDLVFTRREFARRMRMSRRELKDEYRNREGDPRIRGRLRELRREMLRRSQSLKNTREADVVLTNPTHYAVALRYAHGEMPAPRVVAKGAGQLAAAMREIAARHRVVVVQNPPLARRLFREAALDEYIPASFHAEVARVIVWVLAARQQKAGAATGAAA</sequence>
<dbReference type="RefSeq" id="WP_201692028.1">
    <property type="nucleotide sequence ID" value="NZ_JAEQND010000011.1"/>
</dbReference>
<dbReference type="InterPro" id="IPR006135">
    <property type="entry name" value="T3SS_substrate_exporter"/>
</dbReference>
<evidence type="ECO:0000313" key="3">
    <source>
        <dbReference type="EMBL" id="MBL0427403.1"/>
    </source>
</evidence>
<keyword evidence="4" id="KW-1185">Reference proteome</keyword>
<keyword evidence="2" id="KW-0472">Membrane</keyword>
<dbReference type="Proteomes" id="UP000622707">
    <property type="component" value="Unassembled WGS sequence"/>
</dbReference>
<keyword evidence="2" id="KW-1133">Transmembrane helix</keyword>
<feature type="transmembrane region" description="Helical" evidence="2">
    <location>
        <begin position="182"/>
        <end position="209"/>
    </location>
</feature>
<feature type="transmembrane region" description="Helical" evidence="2">
    <location>
        <begin position="83"/>
        <end position="116"/>
    </location>
</feature>
<comment type="similarity">
    <text evidence="1">Belongs to the type III secretion exporter family.</text>
</comment>
<gene>
    <name evidence="3" type="ORF">JI746_19985</name>
</gene>
<name>A0ABS1JT20_9BURK</name>
<proteinExistence type="inferred from homology"/>
<feature type="transmembrane region" description="Helical" evidence="2">
    <location>
        <begin position="136"/>
        <end position="162"/>
    </location>
</feature>
<dbReference type="InterPro" id="IPR029025">
    <property type="entry name" value="T3SS_substrate_exporter_C"/>
</dbReference>
<protein>
    <submittedName>
        <fullName evidence="3">EscU/YscU/HrcU family type III secretion system export apparatus switch protein</fullName>
    </submittedName>
</protein>
<dbReference type="PRINTS" id="PR00950">
    <property type="entry name" value="TYPE3IMSPROT"/>
</dbReference>
<dbReference type="PANTHER" id="PTHR30531">
    <property type="entry name" value="FLAGELLAR BIOSYNTHETIC PROTEIN FLHB"/>
    <property type="match status" value="1"/>
</dbReference>
<dbReference type="Gene3D" id="3.40.1690.10">
    <property type="entry name" value="secretion proteins EscU"/>
    <property type="match status" value="1"/>
</dbReference>
<dbReference type="Pfam" id="PF01312">
    <property type="entry name" value="Bac_export_2"/>
    <property type="match status" value="1"/>
</dbReference>
<feature type="transmembrane region" description="Helical" evidence="2">
    <location>
        <begin position="32"/>
        <end position="56"/>
    </location>
</feature>
<evidence type="ECO:0000256" key="2">
    <source>
        <dbReference type="SAM" id="Phobius"/>
    </source>
</evidence>
<dbReference type="PANTHER" id="PTHR30531:SF12">
    <property type="entry name" value="FLAGELLAR BIOSYNTHETIC PROTEIN FLHB"/>
    <property type="match status" value="1"/>
</dbReference>
<organism evidence="3 4">
    <name type="scientific">Ramlibacter alkalitolerans</name>
    <dbReference type="NCBI Taxonomy" id="2039631"/>
    <lineage>
        <taxon>Bacteria</taxon>
        <taxon>Pseudomonadati</taxon>
        <taxon>Pseudomonadota</taxon>
        <taxon>Betaproteobacteria</taxon>
        <taxon>Burkholderiales</taxon>
        <taxon>Comamonadaceae</taxon>
        <taxon>Ramlibacter</taxon>
    </lineage>
</organism>
<evidence type="ECO:0000256" key="1">
    <source>
        <dbReference type="ARBA" id="ARBA00010690"/>
    </source>
</evidence>
<dbReference type="EMBL" id="JAEQND010000011">
    <property type="protein sequence ID" value="MBL0427403.1"/>
    <property type="molecule type" value="Genomic_DNA"/>
</dbReference>
<accession>A0ABS1JT20</accession>